<dbReference type="KEGG" id="vg:5470463"/>
<accession>A7K9U2</accession>
<keyword evidence="2" id="KW-1185">Reference proteome</keyword>
<name>A7K9U2_9PHYC</name>
<organism evidence="1 2">
    <name type="scientific">Chlorovirus heliozoae</name>
    <dbReference type="NCBI Taxonomy" id="322019"/>
    <lineage>
        <taxon>Viruses</taxon>
        <taxon>Varidnaviria</taxon>
        <taxon>Bamfordvirae</taxon>
        <taxon>Nucleocytoviricota</taxon>
        <taxon>Megaviricetes</taxon>
        <taxon>Algavirales</taxon>
        <taxon>Phycodnaviridae</taxon>
        <taxon>Chlorovirus</taxon>
    </lineage>
</organism>
<proteinExistence type="predicted"/>
<gene>
    <name evidence="1" type="primary">z682R</name>
    <name evidence="1" type="ORF">ATCV1_z682R</name>
</gene>
<evidence type="ECO:0000313" key="1">
    <source>
        <dbReference type="EMBL" id="ABT16816.1"/>
    </source>
</evidence>
<protein>
    <submittedName>
        <fullName evidence="1">Uncharacterized protein z682R</fullName>
    </submittedName>
</protein>
<sequence>MNNCRAHCVKEARVVGHNDGRHVRQALEVRDEPCHVADVHVVCRFVQKQDVSINEDGARERQLHFPAPGQGAD</sequence>
<dbReference type="Proteomes" id="UP000202420">
    <property type="component" value="Segment"/>
</dbReference>
<reference evidence="1 2" key="1">
    <citation type="submission" date="2006-09" db="EMBL/GenBank/DDBJ databases">
        <title>Sequence and annotation of the 288-kb ATCV-1 virus that infects an endosymbiotic Chlorella strain of the heliozoon Acanthocystis turfacea.</title>
        <authorList>
            <person name="Fitzgerald L.A."/>
            <person name="Graves M.V."/>
            <person name="Li X."/>
            <person name="Pfitzner A.J.P."/>
            <person name="Hartigan J."/>
            <person name="Van Etten J.L."/>
        </authorList>
    </citation>
    <scope>NUCLEOTIDE SEQUENCE [LARGE SCALE GENOMIC DNA]</scope>
    <source>
        <strain evidence="1 2">ATCV-1</strain>
    </source>
</reference>
<dbReference type="GeneID" id="5470463"/>
<dbReference type="RefSeq" id="YP_001427163.1">
    <property type="nucleotide sequence ID" value="NC_008724.1"/>
</dbReference>
<evidence type="ECO:0000313" key="2">
    <source>
        <dbReference type="Proteomes" id="UP000202420"/>
    </source>
</evidence>
<dbReference type="AntiFam" id="ANF00142">
    <property type="entry name" value="Shadow ORF (opposite yadG)"/>
</dbReference>
<dbReference type="EMBL" id="EF101928">
    <property type="protein sequence ID" value="ABT16816.1"/>
    <property type="molecule type" value="Genomic_DNA"/>
</dbReference>